<dbReference type="EMBL" id="KQ971319">
    <property type="protein sequence ID" value="EFA00293.1"/>
    <property type="molecule type" value="Genomic_DNA"/>
</dbReference>
<evidence type="ECO:0000256" key="1">
    <source>
        <dbReference type="SAM" id="Phobius"/>
    </source>
</evidence>
<feature type="transmembrane region" description="Helical" evidence="1">
    <location>
        <begin position="121"/>
        <end position="146"/>
    </location>
</feature>
<feature type="transmembrane region" description="Helical" evidence="1">
    <location>
        <begin position="158"/>
        <end position="178"/>
    </location>
</feature>
<keyword evidence="3" id="KW-1185">Reference proteome</keyword>
<reference evidence="2 3" key="1">
    <citation type="journal article" date="2008" name="Nature">
        <title>The genome of the model beetle and pest Tribolium castaneum.</title>
        <authorList>
            <consortium name="Tribolium Genome Sequencing Consortium"/>
            <person name="Richards S."/>
            <person name="Gibbs R.A."/>
            <person name="Weinstock G.M."/>
            <person name="Brown S.J."/>
            <person name="Denell R."/>
            <person name="Beeman R.W."/>
            <person name="Gibbs R."/>
            <person name="Beeman R.W."/>
            <person name="Brown S.J."/>
            <person name="Bucher G."/>
            <person name="Friedrich M."/>
            <person name="Grimmelikhuijzen C.J."/>
            <person name="Klingler M."/>
            <person name="Lorenzen M."/>
            <person name="Richards S."/>
            <person name="Roth S."/>
            <person name="Schroder R."/>
            <person name="Tautz D."/>
            <person name="Zdobnov E.M."/>
            <person name="Muzny D."/>
            <person name="Gibbs R.A."/>
            <person name="Weinstock G.M."/>
            <person name="Attaway T."/>
            <person name="Bell S."/>
            <person name="Buhay C.J."/>
            <person name="Chandrabose M.N."/>
            <person name="Chavez D."/>
            <person name="Clerk-Blankenburg K.P."/>
            <person name="Cree A."/>
            <person name="Dao M."/>
            <person name="Davis C."/>
            <person name="Chacko J."/>
            <person name="Dinh H."/>
            <person name="Dugan-Rocha S."/>
            <person name="Fowler G."/>
            <person name="Garner T.T."/>
            <person name="Garnes J."/>
            <person name="Gnirke A."/>
            <person name="Hawes A."/>
            <person name="Hernandez J."/>
            <person name="Hines S."/>
            <person name="Holder M."/>
            <person name="Hume J."/>
            <person name="Jhangiani S.N."/>
            <person name="Joshi V."/>
            <person name="Khan Z.M."/>
            <person name="Jackson L."/>
            <person name="Kovar C."/>
            <person name="Kowis A."/>
            <person name="Lee S."/>
            <person name="Lewis L.R."/>
            <person name="Margolis J."/>
            <person name="Morgan M."/>
            <person name="Nazareth L.V."/>
            <person name="Nguyen N."/>
            <person name="Okwuonu G."/>
            <person name="Parker D."/>
            <person name="Richards S."/>
            <person name="Ruiz S.J."/>
            <person name="Santibanez J."/>
            <person name="Savard J."/>
            <person name="Scherer S.E."/>
            <person name="Schneider B."/>
            <person name="Sodergren E."/>
            <person name="Tautz D."/>
            <person name="Vattahil S."/>
            <person name="Villasana D."/>
            <person name="White C.S."/>
            <person name="Wright R."/>
            <person name="Park Y."/>
            <person name="Beeman R.W."/>
            <person name="Lord J."/>
            <person name="Oppert B."/>
            <person name="Lorenzen M."/>
            <person name="Brown S."/>
            <person name="Wang L."/>
            <person name="Savard J."/>
            <person name="Tautz D."/>
            <person name="Richards S."/>
            <person name="Weinstock G."/>
            <person name="Gibbs R.A."/>
            <person name="Liu Y."/>
            <person name="Worley K."/>
            <person name="Weinstock G."/>
            <person name="Elsik C.G."/>
            <person name="Reese J.T."/>
            <person name="Elhaik E."/>
            <person name="Landan G."/>
            <person name="Graur D."/>
            <person name="Arensburger P."/>
            <person name="Atkinson P."/>
            <person name="Beeman R.W."/>
            <person name="Beidler J."/>
            <person name="Brown S.J."/>
            <person name="Demuth J.P."/>
            <person name="Drury D.W."/>
            <person name="Du Y.Z."/>
            <person name="Fujiwara H."/>
            <person name="Lorenzen M."/>
            <person name="Maselli V."/>
            <person name="Osanai M."/>
            <person name="Park Y."/>
            <person name="Robertson H.M."/>
            <person name="Tu Z."/>
            <person name="Wang J.J."/>
            <person name="Wang S."/>
            <person name="Richards S."/>
            <person name="Song H."/>
            <person name="Zhang L."/>
            <person name="Sodergren E."/>
            <person name="Werner D."/>
            <person name="Stanke M."/>
            <person name="Morgenstern B."/>
            <person name="Solovyev V."/>
            <person name="Kosarev P."/>
            <person name="Brown G."/>
            <person name="Chen H.C."/>
            <person name="Ermolaeva O."/>
            <person name="Hlavina W."/>
            <person name="Kapustin Y."/>
            <person name="Kiryutin B."/>
            <person name="Kitts P."/>
            <person name="Maglott D."/>
            <person name="Pruitt K."/>
            <person name="Sapojnikov V."/>
            <person name="Souvorov A."/>
            <person name="Mackey A.J."/>
            <person name="Waterhouse R.M."/>
            <person name="Wyder S."/>
            <person name="Zdobnov E.M."/>
            <person name="Zdobnov E.M."/>
            <person name="Wyder S."/>
            <person name="Kriventseva E.V."/>
            <person name="Kadowaki T."/>
            <person name="Bork P."/>
            <person name="Aranda M."/>
            <person name="Bao R."/>
            <person name="Beermann A."/>
            <person name="Berns N."/>
            <person name="Bolognesi R."/>
            <person name="Bonneton F."/>
            <person name="Bopp D."/>
            <person name="Brown S.J."/>
            <person name="Bucher G."/>
            <person name="Butts T."/>
            <person name="Chaumot A."/>
            <person name="Denell R.E."/>
            <person name="Ferrier D.E."/>
            <person name="Friedrich M."/>
            <person name="Gordon C.M."/>
            <person name="Jindra M."/>
            <person name="Klingler M."/>
            <person name="Lan Q."/>
            <person name="Lattorff H.M."/>
            <person name="Laudet V."/>
            <person name="von Levetsow C."/>
            <person name="Liu Z."/>
            <person name="Lutz R."/>
            <person name="Lynch J.A."/>
            <person name="da Fonseca R.N."/>
            <person name="Posnien N."/>
            <person name="Reuter R."/>
            <person name="Roth S."/>
            <person name="Savard J."/>
            <person name="Schinko J.B."/>
            <person name="Schmitt C."/>
            <person name="Schoppmeier M."/>
            <person name="Schroder R."/>
            <person name="Shippy T.D."/>
            <person name="Simonnet F."/>
            <person name="Marques-Souza H."/>
            <person name="Tautz D."/>
            <person name="Tomoyasu Y."/>
            <person name="Trauner J."/>
            <person name="Van der Zee M."/>
            <person name="Vervoort M."/>
            <person name="Wittkopp N."/>
            <person name="Wimmer E.A."/>
            <person name="Yang X."/>
            <person name="Jones A.K."/>
            <person name="Sattelle D.B."/>
            <person name="Ebert P.R."/>
            <person name="Nelson D."/>
            <person name="Scott J.G."/>
            <person name="Beeman R.W."/>
            <person name="Muthukrishnan S."/>
            <person name="Kramer K.J."/>
            <person name="Arakane Y."/>
            <person name="Beeman R.W."/>
            <person name="Zhu Q."/>
            <person name="Hogenkamp D."/>
            <person name="Dixit R."/>
            <person name="Oppert B."/>
            <person name="Jiang H."/>
            <person name="Zou Z."/>
            <person name="Marshall J."/>
            <person name="Elpidina E."/>
            <person name="Vinokurov K."/>
            <person name="Oppert C."/>
            <person name="Zou Z."/>
            <person name="Evans J."/>
            <person name="Lu Z."/>
            <person name="Zhao P."/>
            <person name="Sumathipala N."/>
            <person name="Altincicek B."/>
            <person name="Vilcinskas A."/>
            <person name="Williams M."/>
            <person name="Hultmark D."/>
            <person name="Hetru C."/>
            <person name="Jiang H."/>
            <person name="Grimmelikhuijzen C.J."/>
            <person name="Hauser F."/>
            <person name="Cazzamali G."/>
            <person name="Williamson M."/>
            <person name="Park Y."/>
            <person name="Li B."/>
            <person name="Tanaka Y."/>
            <person name="Predel R."/>
            <person name="Neupert S."/>
            <person name="Schachtner J."/>
            <person name="Verleyen P."/>
            <person name="Raible F."/>
            <person name="Bork P."/>
            <person name="Friedrich M."/>
            <person name="Walden K.K."/>
            <person name="Robertson H.M."/>
            <person name="Angeli S."/>
            <person name="Foret S."/>
            <person name="Bucher G."/>
            <person name="Schuetz S."/>
            <person name="Maleszka R."/>
            <person name="Wimmer E.A."/>
            <person name="Beeman R.W."/>
            <person name="Lorenzen M."/>
            <person name="Tomoyasu Y."/>
            <person name="Miller S.C."/>
            <person name="Grossmann D."/>
            <person name="Bucher G."/>
        </authorList>
    </citation>
    <scope>NUCLEOTIDE SEQUENCE [LARGE SCALE GENOMIC DNA]</scope>
    <source>
        <strain evidence="2 3">Georgia GA2</strain>
    </source>
</reference>
<reference evidence="2 3" key="2">
    <citation type="journal article" date="2010" name="Nucleic Acids Res.">
        <title>BeetleBase in 2010: revisions to provide comprehensive genomic information for Tribolium castaneum.</title>
        <authorList>
            <person name="Kim H.S."/>
            <person name="Murphy T."/>
            <person name="Xia J."/>
            <person name="Caragea D."/>
            <person name="Park Y."/>
            <person name="Beeman R.W."/>
            <person name="Lorenzen M.D."/>
            <person name="Butcher S."/>
            <person name="Manak J.R."/>
            <person name="Brown S.J."/>
        </authorList>
    </citation>
    <scope>GENOME REANNOTATION</scope>
    <source>
        <strain evidence="2 3">Georgia GA2</strain>
    </source>
</reference>
<accession>D6WF92</accession>
<keyword evidence="1" id="KW-1133">Transmembrane helix</keyword>
<name>D6WF92_TRICA</name>
<dbReference type="Proteomes" id="UP000007266">
    <property type="component" value="Linkage group 3"/>
</dbReference>
<dbReference type="AlphaFoldDB" id="D6WF92"/>
<evidence type="ECO:0000313" key="2">
    <source>
        <dbReference type="EMBL" id="EFA00293.1"/>
    </source>
</evidence>
<protein>
    <submittedName>
        <fullName evidence="2">Uncharacterized protein</fullName>
    </submittedName>
</protein>
<organism evidence="2 3">
    <name type="scientific">Tribolium castaneum</name>
    <name type="common">Red flour beetle</name>
    <dbReference type="NCBI Taxonomy" id="7070"/>
    <lineage>
        <taxon>Eukaryota</taxon>
        <taxon>Metazoa</taxon>
        <taxon>Ecdysozoa</taxon>
        <taxon>Arthropoda</taxon>
        <taxon>Hexapoda</taxon>
        <taxon>Insecta</taxon>
        <taxon>Pterygota</taxon>
        <taxon>Neoptera</taxon>
        <taxon>Endopterygota</taxon>
        <taxon>Coleoptera</taxon>
        <taxon>Polyphaga</taxon>
        <taxon>Cucujiformia</taxon>
        <taxon>Tenebrionidae</taxon>
        <taxon>Tenebrionidae incertae sedis</taxon>
        <taxon>Tribolium</taxon>
    </lineage>
</organism>
<dbReference type="InParanoid" id="D6WF92"/>
<feature type="transmembrane region" description="Helical" evidence="1">
    <location>
        <begin position="30"/>
        <end position="52"/>
    </location>
</feature>
<evidence type="ECO:0000313" key="3">
    <source>
        <dbReference type="Proteomes" id="UP000007266"/>
    </source>
</evidence>
<dbReference type="HOGENOM" id="CLU_1423233_0_0_1"/>
<keyword evidence="1" id="KW-0472">Membrane</keyword>
<gene>
    <name evidence="2" type="primary">GLEAN_03126</name>
    <name evidence="2" type="ORF">TcasGA2_TC003126</name>
</gene>
<proteinExistence type="predicted"/>
<sequence>MFMVMVIGLTVEEIIMFFVELTMENVTNELFVRMIMIEIFILSNASLGLYCIQFLFMYEYMFDQCFNEIEKFLNELPANYFRVFENSQQNVISGLTLFEQLQKLQRLYMSLRRNFKLNETFLQPGVIIIHCVNICFLLIGYVYFSVMFFEGEAVLLKFDIYLILKSSALVVAFCFLCYQAQKVAVMVCKHK</sequence>
<keyword evidence="1" id="KW-0812">Transmembrane</keyword>